<dbReference type="InterPro" id="IPR036737">
    <property type="entry name" value="OmpA-like_sf"/>
</dbReference>
<dbReference type="EMBL" id="FORM01000001">
    <property type="protein sequence ID" value="SFI60422.1"/>
    <property type="molecule type" value="Genomic_DNA"/>
</dbReference>
<protein>
    <submittedName>
        <fullName evidence="6">Outer membrane protein OmpA</fullName>
    </submittedName>
</protein>
<dbReference type="AlphaFoldDB" id="A0A1I3JJI2"/>
<name>A0A1I3JJI2_9FLAO</name>
<dbReference type="PANTHER" id="PTHR30329">
    <property type="entry name" value="STATOR ELEMENT OF FLAGELLAR MOTOR COMPLEX"/>
    <property type="match status" value="1"/>
</dbReference>
<dbReference type="Gene3D" id="3.30.1330.60">
    <property type="entry name" value="OmpA-like domain"/>
    <property type="match status" value="2"/>
</dbReference>
<proteinExistence type="predicted"/>
<organism evidence="6 7">
    <name type="scientific">Olleya namhaensis</name>
    <dbReference type="NCBI Taxonomy" id="1144750"/>
    <lineage>
        <taxon>Bacteria</taxon>
        <taxon>Pseudomonadati</taxon>
        <taxon>Bacteroidota</taxon>
        <taxon>Flavobacteriia</taxon>
        <taxon>Flavobacteriales</taxon>
        <taxon>Flavobacteriaceae</taxon>
    </lineage>
</organism>
<evidence type="ECO:0000256" key="2">
    <source>
        <dbReference type="ARBA" id="ARBA00023136"/>
    </source>
</evidence>
<evidence type="ECO:0000313" key="7">
    <source>
        <dbReference type="Proteomes" id="UP000199559"/>
    </source>
</evidence>
<dbReference type="InterPro" id="IPR006664">
    <property type="entry name" value="OMP_bac"/>
</dbReference>
<accession>A0A1I3JJI2</accession>
<dbReference type="PANTHER" id="PTHR30329:SF21">
    <property type="entry name" value="LIPOPROTEIN YIAD-RELATED"/>
    <property type="match status" value="1"/>
</dbReference>
<evidence type="ECO:0000259" key="5">
    <source>
        <dbReference type="PROSITE" id="PS51123"/>
    </source>
</evidence>
<dbReference type="SUPFAM" id="SSF103088">
    <property type="entry name" value="OmpA-like"/>
    <property type="match status" value="2"/>
</dbReference>
<dbReference type="GO" id="GO:0009279">
    <property type="term" value="C:cell outer membrane"/>
    <property type="evidence" value="ECO:0007669"/>
    <property type="project" value="UniProtKB-SubCell"/>
</dbReference>
<dbReference type="PRINTS" id="PR01021">
    <property type="entry name" value="OMPADOMAIN"/>
</dbReference>
<gene>
    <name evidence="6" type="ORF">SAMN05443431_101436</name>
</gene>
<dbReference type="CDD" id="cd07185">
    <property type="entry name" value="OmpA_C-like"/>
    <property type="match status" value="1"/>
</dbReference>
<keyword evidence="3" id="KW-0998">Cell outer membrane</keyword>
<keyword evidence="2 4" id="KW-0472">Membrane</keyword>
<evidence type="ECO:0000256" key="1">
    <source>
        <dbReference type="ARBA" id="ARBA00004442"/>
    </source>
</evidence>
<dbReference type="Pfam" id="PF00691">
    <property type="entry name" value="OmpA"/>
    <property type="match status" value="2"/>
</dbReference>
<feature type="domain" description="OmpA-like" evidence="5">
    <location>
        <begin position="14"/>
        <end position="134"/>
    </location>
</feature>
<evidence type="ECO:0000256" key="4">
    <source>
        <dbReference type="PROSITE-ProRule" id="PRU00473"/>
    </source>
</evidence>
<dbReference type="PROSITE" id="PS51123">
    <property type="entry name" value="OMPA_2"/>
    <property type="match status" value="1"/>
</dbReference>
<dbReference type="Proteomes" id="UP000199559">
    <property type="component" value="Unassembled WGS sequence"/>
</dbReference>
<comment type="subcellular location">
    <subcellularLocation>
        <location evidence="1">Cell outer membrane</location>
    </subcellularLocation>
</comment>
<keyword evidence="7" id="KW-1185">Reference proteome</keyword>
<sequence length="296" mass="34046">MKHLLLFIWFSTTMVFSQSELKHDVYFNTDEYDVPLTEENRILLFISNLDSIPIQKISIYGFTDDRGSNDYNLELSQNRANTIKELFSGYGIDENLITNVNGKGEILLKVLNEDEVHKIRGLNRKVEIIVTPKQPEIIVEEQPEETPEVVEIVEEAQPIIDGPKTTDDIANGTIKKGDKITLDKIYFKTSYSYVTSDSKKTLEDLAKLMLDKKNLYFTIQGHVCCTQMSRDAVDKKTKKRNLSVARAKYIYDYLARKGVDKKRMKYVGMRRKFPLGGAPELDRRVEILITYVGKAE</sequence>
<evidence type="ECO:0000313" key="6">
    <source>
        <dbReference type="EMBL" id="SFI60422.1"/>
    </source>
</evidence>
<dbReference type="InterPro" id="IPR006665">
    <property type="entry name" value="OmpA-like"/>
</dbReference>
<evidence type="ECO:0000256" key="3">
    <source>
        <dbReference type="ARBA" id="ARBA00023237"/>
    </source>
</evidence>
<dbReference type="RefSeq" id="WP_090837068.1">
    <property type="nucleotide sequence ID" value="NZ_FORM01000001.1"/>
</dbReference>
<dbReference type="InterPro" id="IPR050330">
    <property type="entry name" value="Bact_OuterMem_StrucFunc"/>
</dbReference>
<reference evidence="7" key="1">
    <citation type="submission" date="2016-10" db="EMBL/GenBank/DDBJ databases">
        <authorList>
            <person name="Varghese N."/>
            <person name="Submissions S."/>
        </authorList>
    </citation>
    <scope>NUCLEOTIDE SEQUENCE [LARGE SCALE GENOMIC DNA]</scope>
    <source>
        <strain evidence="7">DSM 28881</strain>
    </source>
</reference>
<dbReference type="STRING" id="1144750.SAMN05443431_101436"/>